<keyword evidence="3" id="KW-1185">Reference proteome</keyword>
<keyword evidence="1" id="KW-0732">Signal</keyword>
<sequence>MANPNGAMLRMAVPVAACIALVMLSSMGAPVMADVQEDCRVICRPKCSDFTSQVCNAISDIARPIVETLDFISRTCKVRVLGLCTGLCINVCSLNTLTPSAPTPAPSSAAAPPPCIA</sequence>
<dbReference type="EMBL" id="OZ075132">
    <property type="protein sequence ID" value="CAL4982878.1"/>
    <property type="molecule type" value="Genomic_DNA"/>
</dbReference>
<dbReference type="AlphaFoldDB" id="A0ABC9AMB5"/>
<organism evidence="2 3">
    <name type="scientific">Urochloa decumbens</name>
    <dbReference type="NCBI Taxonomy" id="240449"/>
    <lineage>
        <taxon>Eukaryota</taxon>
        <taxon>Viridiplantae</taxon>
        <taxon>Streptophyta</taxon>
        <taxon>Embryophyta</taxon>
        <taxon>Tracheophyta</taxon>
        <taxon>Spermatophyta</taxon>
        <taxon>Magnoliopsida</taxon>
        <taxon>Liliopsida</taxon>
        <taxon>Poales</taxon>
        <taxon>Poaceae</taxon>
        <taxon>PACMAD clade</taxon>
        <taxon>Panicoideae</taxon>
        <taxon>Panicodae</taxon>
        <taxon>Paniceae</taxon>
        <taxon>Melinidinae</taxon>
        <taxon>Urochloa</taxon>
    </lineage>
</organism>
<evidence type="ECO:0000313" key="3">
    <source>
        <dbReference type="Proteomes" id="UP001497457"/>
    </source>
</evidence>
<accession>A0ABC9AMB5</accession>
<proteinExistence type="predicted"/>
<reference evidence="2" key="1">
    <citation type="submission" date="2024-10" db="EMBL/GenBank/DDBJ databases">
        <authorList>
            <person name="Ryan C."/>
        </authorList>
    </citation>
    <scope>NUCLEOTIDE SEQUENCE [LARGE SCALE GENOMIC DNA]</scope>
</reference>
<gene>
    <name evidence="2" type="ORF">URODEC1_LOCUS56819</name>
</gene>
<evidence type="ECO:0000256" key="1">
    <source>
        <dbReference type="SAM" id="SignalP"/>
    </source>
</evidence>
<name>A0ABC9AMB5_9POAL</name>
<evidence type="ECO:0000313" key="2">
    <source>
        <dbReference type="EMBL" id="CAL4982878.1"/>
    </source>
</evidence>
<feature type="signal peptide" evidence="1">
    <location>
        <begin position="1"/>
        <end position="33"/>
    </location>
</feature>
<dbReference type="Proteomes" id="UP001497457">
    <property type="component" value="Chromosome 22rd"/>
</dbReference>
<protein>
    <submittedName>
        <fullName evidence="2">Uncharacterized protein</fullName>
    </submittedName>
</protein>
<feature type="chain" id="PRO_5044844779" evidence="1">
    <location>
        <begin position="34"/>
        <end position="117"/>
    </location>
</feature>